<gene>
    <name evidence="2" type="ORF">KMZ93_19725</name>
</gene>
<reference evidence="2 3" key="1">
    <citation type="submission" date="2021-06" db="EMBL/GenBank/DDBJ databases">
        <title>Bradyrhizobium sp. S2-11-4 Genome sequencing.</title>
        <authorList>
            <person name="Jin L."/>
        </authorList>
    </citation>
    <scope>NUCLEOTIDE SEQUENCE [LARGE SCALE GENOMIC DNA]</scope>
    <source>
        <strain evidence="2 3">S2-11-4</strain>
    </source>
</reference>
<feature type="region of interest" description="Disordered" evidence="1">
    <location>
        <begin position="1"/>
        <end position="26"/>
    </location>
</feature>
<protein>
    <submittedName>
        <fullName evidence="2">Uncharacterized protein</fullName>
    </submittedName>
</protein>
<organism evidence="2 3">
    <name type="scientific">Bradyrhizobium sediminis</name>
    <dbReference type="NCBI Taxonomy" id="2840469"/>
    <lineage>
        <taxon>Bacteria</taxon>
        <taxon>Pseudomonadati</taxon>
        <taxon>Pseudomonadota</taxon>
        <taxon>Alphaproteobacteria</taxon>
        <taxon>Hyphomicrobiales</taxon>
        <taxon>Nitrobacteraceae</taxon>
        <taxon>Bradyrhizobium</taxon>
    </lineage>
</organism>
<dbReference type="Gene3D" id="3.40.50.300">
    <property type="entry name" value="P-loop containing nucleotide triphosphate hydrolases"/>
    <property type="match status" value="1"/>
</dbReference>
<dbReference type="Proteomes" id="UP000676951">
    <property type="component" value="Chromosome"/>
</dbReference>
<feature type="compositionally biased region" description="Polar residues" evidence="1">
    <location>
        <begin position="1"/>
        <end position="14"/>
    </location>
</feature>
<name>A0A975NWY8_9BRAD</name>
<evidence type="ECO:0000256" key="1">
    <source>
        <dbReference type="SAM" id="MobiDB-lite"/>
    </source>
</evidence>
<sequence>MSRQNRQISTTINSLRKEPGTPSDVANSWSEALIADLDRKLHVPQDWEAAAAEIFERRLRKVLVIGGSAAGKSSFCRYLAEALLARPADVAVVDADRAVLVHPRR</sequence>
<dbReference type="EMBL" id="CP076136">
    <property type="protein sequence ID" value="QWG22191.1"/>
    <property type="molecule type" value="Genomic_DNA"/>
</dbReference>
<dbReference type="AlphaFoldDB" id="A0A975NWY8"/>
<dbReference type="SUPFAM" id="SSF52540">
    <property type="entry name" value="P-loop containing nucleoside triphosphate hydrolases"/>
    <property type="match status" value="1"/>
</dbReference>
<proteinExistence type="predicted"/>
<evidence type="ECO:0000313" key="3">
    <source>
        <dbReference type="Proteomes" id="UP000676951"/>
    </source>
</evidence>
<dbReference type="RefSeq" id="WP_215602960.1">
    <property type="nucleotide sequence ID" value="NZ_CP076136.1"/>
</dbReference>
<keyword evidence="3" id="KW-1185">Reference proteome</keyword>
<accession>A0A975NWY8</accession>
<dbReference type="InterPro" id="IPR027417">
    <property type="entry name" value="P-loop_NTPase"/>
</dbReference>
<evidence type="ECO:0000313" key="2">
    <source>
        <dbReference type="EMBL" id="QWG22191.1"/>
    </source>
</evidence>